<evidence type="ECO:0000256" key="2">
    <source>
        <dbReference type="ARBA" id="ARBA00022475"/>
    </source>
</evidence>
<keyword evidence="4 9" id="KW-0732">Signal</keyword>
<feature type="compositionally biased region" description="Low complexity" evidence="8">
    <location>
        <begin position="193"/>
        <end position="209"/>
    </location>
</feature>
<evidence type="ECO:0000313" key="11">
    <source>
        <dbReference type="EMBL" id="KAF4626109.1"/>
    </source>
</evidence>
<feature type="domain" description="Copper acquisition factor BIM1-like" evidence="10">
    <location>
        <begin position="19"/>
        <end position="155"/>
    </location>
</feature>
<dbReference type="Pfam" id="PF20238">
    <property type="entry name" value="BIM1-like_dom"/>
    <property type="match status" value="1"/>
</dbReference>
<proteinExistence type="predicted"/>
<dbReference type="GO" id="GO:0098552">
    <property type="term" value="C:side of membrane"/>
    <property type="evidence" value="ECO:0007669"/>
    <property type="project" value="UniProtKB-KW"/>
</dbReference>
<evidence type="ECO:0000256" key="7">
    <source>
        <dbReference type="ARBA" id="ARBA00023288"/>
    </source>
</evidence>
<dbReference type="OrthoDB" id="2146436at2759"/>
<keyword evidence="12" id="KW-1185">Reference proteome</keyword>
<name>A0A8H4RCA7_9HELO</name>
<gene>
    <name evidence="11" type="ORF">G7Y89_g12052</name>
</gene>
<feature type="signal peptide" evidence="9">
    <location>
        <begin position="1"/>
        <end position="19"/>
    </location>
</feature>
<dbReference type="PANTHER" id="PTHR34992:SF1">
    <property type="entry name" value="COPPER ACQUISITION FACTOR BIM1-LIKE DOMAIN-CONTAINING PROTEIN"/>
    <property type="match status" value="1"/>
</dbReference>
<dbReference type="InterPro" id="IPR046936">
    <property type="entry name" value="BIM1-like"/>
</dbReference>
<dbReference type="EMBL" id="JAAMPI010001224">
    <property type="protein sequence ID" value="KAF4626109.1"/>
    <property type="molecule type" value="Genomic_DNA"/>
</dbReference>
<reference evidence="11 12" key="1">
    <citation type="submission" date="2020-03" db="EMBL/GenBank/DDBJ databases">
        <title>Draft Genome Sequence of Cudoniella acicularis.</title>
        <authorList>
            <person name="Buettner E."/>
            <person name="Kellner H."/>
        </authorList>
    </citation>
    <scope>NUCLEOTIDE SEQUENCE [LARGE SCALE GENOMIC DNA]</scope>
    <source>
        <strain evidence="11 12">DSM 108380</strain>
    </source>
</reference>
<evidence type="ECO:0000259" key="10">
    <source>
        <dbReference type="Pfam" id="PF20238"/>
    </source>
</evidence>
<keyword evidence="2" id="KW-1003">Cell membrane</keyword>
<evidence type="ECO:0000256" key="6">
    <source>
        <dbReference type="ARBA" id="ARBA00023180"/>
    </source>
</evidence>
<dbReference type="CDD" id="cd21176">
    <property type="entry name" value="LPMO_auxiliary-like"/>
    <property type="match status" value="1"/>
</dbReference>
<comment type="caution">
    <text evidence="11">The sequence shown here is derived from an EMBL/GenBank/DDBJ whole genome shotgun (WGS) entry which is preliminary data.</text>
</comment>
<keyword evidence="7" id="KW-0449">Lipoprotein</keyword>
<dbReference type="Proteomes" id="UP000566819">
    <property type="component" value="Unassembled WGS sequence"/>
</dbReference>
<organism evidence="11 12">
    <name type="scientific">Cudoniella acicularis</name>
    <dbReference type="NCBI Taxonomy" id="354080"/>
    <lineage>
        <taxon>Eukaryota</taxon>
        <taxon>Fungi</taxon>
        <taxon>Dikarya</taxon>
        <taxon>Ascomycota</taxon>
        <taxon>Pezizomycotina</taxon>
        <taxon>Leotiomycetes</taxon>
        <taxon>Helotiales</taxon>
        <taxon>Tricladiaceae</taxon>
        <taxon>Cudoniella</taxon>
    </lineage>
</organism>
<comment type="subcellular location">
    <subcellularLocation>
        <location evidence="1">Cell membrane</location>
        <topology evidence="1">Lipid-anchor</topology>
        <topology evidence="1">GPI-anchor</topology>
    </subcellularLocation>
</comment>
<feature type="chain" id="PRO_5034509378" description="Copper acquisition factor BIM1-like domain-containing protein" evidence="9">
    <location>
        <begin position="20"/>
        <end position="240"/>
    </location>
</feature>
<keyword evidence="3" id="KW-0336">GPI-anchor</keyword>
<accession>A0A8H4RCA7</accession>
<keyword evidence="6" id="KW-0325">Glycoprotein</keyword>
<dbReference type="PANTHER" id="PTHR34992">
    <property type="entry name" value="HYPHAL ANASTAMOSIS-7 PROTEIN"/>
    <property type="match status" value="1"/>
</dbReference>
<keyword evidence="5" id="KW-0472">Membrane</keyword>
<evidence type="ECO:0000256" key="5">
    <source>
        <dbReference type="ARBA" id="ARBA00023136"/>
    </source>
</evidence>
<evidence type="ECO:0000256" key="1">
    <source>
        <dbReference type="ARBA" id="ARBA00004609"/>
    </source>
</evidence>
<dbReference type="GO" id="GO:0005886">
    <property type="term" value="C:plasma membrane"/>
    <property type="evidence" value="ECO:0007669"/>
    <property type="project" value="UniProtKB-SubCell"/>
</dbReference>
<feature type="region of interest" description="Disordered" evidence="8">
    <location>
        <begin position="189"/>
        <end position="209"/>
    </location>
</feature>
<evidence type="ECO:0000256" key="4">
    <source>
        <dbReference type="ARBA" id="ARBA00022729"/>
    </source>
</evidence>
<protein>
    <recommendedName>
        <fullName evidence="10">Copper acquisition factor BIM1-like domain-containing protein</fullName>
    </recommendedName>
</protein>
<dbReference type="InterPro" id="IPR046530">
    <property type="entry name" value="BIM1-like_dom"/>
</dbReference>
<evidence type="ECO:0000256" key="3">
    <source>
        <dbReference type="ARBA" id="ARBA00022622"/>
    </source>
</evidence>
<evidence type="ECO:0000256" key="8">
    <source>
        <dbReference type="SAM" id="MobiDB-lite"/>
    </source>
</evidence>
<dbReference type="AlphaFoldDB" id="A0A8H4RCA7"/>
<evidence type="ECO:0000256" key="9">
    <source>
        <dbReference type="SAM" id="SignalP"/>
    </source>
</evidence>
<sequence length="240" mass="24888">MKLNAIAFLCIHLLAVSKAHFVLQSPTSFGFNDALEGTGPCDSFDLKTHTSVTNWPIGGYPVQILTTHPQVLLEFRVALANNTDGWVNFIEPVKQTGVGTFCLPSVPGYKAWIGQDAVFEMVQFAPDGLNYQCAAIVFVAGDAAAVPSSCINSTGVGATDAGVTSAVPFGILLPSTMANSATSGITSMTGNMTATSSPTPTQSTAATTSKAASGATSRFEGWGKSGFVGLVMASLCMWMS</sequence>
<evidence type="ECO:0000313" key="12">
    <source>
        <dbReference type="Proteomes" id="UP000566819"/>
    </source>
</evidence>